<organism evidence="7 8">
    <name type="scientific">Chloropicon primus</name>
    <dbReference type="NCBI Taxonomy" id="1764295"/>
    <lineage>
        <taxon>Eukaryota</taxon>
        <taxon>Viridiplantae</taxon>
        <taxon>Chlorophyta</taxon>
        <taxon>Chloropicophyceae</taxon>
        <taxon>Chloropicales</taxon>
        <taxon>Chloropicaceae</taxon>
        <taxon>Chloropicon</taxon>
    </lineage>
</organism>
<keyword evidence="2 5" id="KW-0812">Transmembrane</keyword>
<keyword evidence="4 5" id="KW-0472">Membrane</keyword>
<dbReference type="Proteomes" id="UP000316726">
    <property type="component" value="Chromosome 12"/>
</dbReference>
<evidence type="ECO:0000256" key="3">
    <source>
        <dbReference type="ARBA" id="ARBA00022989"/>
    </source>
</evidence>
<dbReference type="GO" id="GO:0090471">
    <property type="term" value="F:9,15,9'-tri-cis-zeta-carotene isomerase activity"/>
    <property type="evidence" value="ECO:0007669"/>
    <property type="project" value="TreeGrafter"/>
</dbReference>
<feature type="transmembrane region" description="Helical" evidence="5">
    <location>
        <begin position="127"/>
        <end position="147"/>
    </location>
</feature>
<feature type="transmembrane region" description="Helical" evidence="5">
    <location>
        <begin position="85"/>
        <end position="107"/>
    </location>
</feature>
<dbReference type="EMBL" id="CP031045">
    <property type="protein sequence ID" value="QDZ24056.1"/>
    <property type="molecule type" value="Genomic_DNA"/>
</dbReference>
<evidence type="ECO:0000256" key="2">
    <source>
        <dbReference type="ARBA" id="ARBA00022692"/>
    </source>
</evidence>
<dbReference type="GO" id="GO:0016120">
    <property type="term" value="P:carotene biosynthetic process"/>
    <property type="evidence" value="ECO:0007669"/>
    <property type="project" value="TreeGrafter"/>
</dbReference>
<protein>
    <submittedName>
        <fullName evidence="7">15-cis-zeta-carotene isomerase</fullName>
    </submittedName>
</protein>
<dbReference type="Pfam" id="PF07298">
    <property type="entry name" value="NnrU"/>
    <property type="match status" value="1"/>
</dbReference>
<dbReference type="STRING" id="1764295.A0A5B8MUT7"/>
<accession>A0A5B8MUT7</accession>
<dbReference type="GO" id="GO:0016020">
    <property type="term" value="C:membrane"/>
    <property type="evidence" value="ECO:0007669"/>
    <property type="project" value="UniProtKB-SubCell"/>
</dbReference>
<feature type="domain" description="NnrU" evidence="6">
    <location>
        <begin position="55"/>
        <end position="174"/>
    </location>
</feature>
<dbReference type="AlphaFoldDB" id="A0A5B8MUT7"/>
<evidence type="ECO:0000256" key="4">
    <source>
        <dbReference type="ARBA" id="ARBA00023136"/>
    </source>
</evidence>
<dbReference type="OrthoDB" id="41527at2759"/>
<name>A0A5B8MUT7_9CHLO</name>
<comment type="subcellular location">
    <subcellularLocation>
        <location evidence="1">Membrane</location>
        <topology evidence="1">Multi-pass membrane protein</topology>
    </subcellularLocation>
</comment>
<evidence type="ECO:0000313" key="8">
    <source>
        <dbReference type="Proteomes" id="UP000316726"/>
    </source>
</evidence>
<evidence type="ECO:0000256" key="1">
    <source>
        <dbReference type="ARBA" id="ARBA00004141"/>
    </source>
</evidence>
<feature type="transmembrane region" description="Helical" evidence="5">
    <location>
        <begin position="232"/>
        <end position="250"/>
    </location>
</feature>
<evidence type="ECO:0000259" key="6">
    <source>
        <dbReference type="Pfam" id="PF07298"/>
    </source>
</evidence>
<feature type="transmembrane region" description="Helical" evidence="5">
    <location>
        <begin position="314"/>
        <end position="335"/>
    </location>
</feature>
<dbReference type="PANTHER" id="PTHR35988:SF2">
    <property type="entry name" value="15-CIS-ZETA-CAROTENE ISOMERASE, CHLOROPLASTIC"/>
    <property type="match status" value="1"/>
</dbReference>
<reference evidence="7 8" key="1">
    <citation type="submission" date="2018-07" db="EMBL/GenBank/DDBJ databases">
        <title>The complete nuclear genome of the prasinophyte Chloropicon primus (CCMP1205).</title>
        <authorList>
            <person name="Pombert J.-F."/>
            <person name="Otis C."/>
            <person name="Turmel M."/>
            <person name="Lemieux C."/>
        </authorList>
    </citation>
    <scope>NUCLEOTIDE SEQUENCE [LARGE SCALE GENOMIC DNA]</scope>
    <source>
        <strain evidence="7 8">CCMP1205</strain>
    </source>
</reference>
<feature type="transmembrane region" description="Helical" evidence="5">
    <location>
        <begin position="54"/>
        <end position="73"/>
    </location>
</feature>
<dbReference type="PANTHER" id="PTHR35988">
    <property type="entry name" value="15-CIS-ZETA-CAROTENE ISOMERASE, CHLOROPLASTIC"/>
    <property type="match status" value="1"/>
</dbReference>
<evidence type="ECO:0000256" key="5">
    <source>
        <dbReference type="SAM" id="Phobius"/>
    </source>
</evidence>
<evidence type="ECO:0000313" key="7">
    <source>
        <dbReference type="EMBL" id="QDZ24056.1"/>
    </source>
</evidence>
<dbReference type="InterPro" id="IPR009915">
    <property type="entry name" value="NnrU_dom"/>
</dbReference>
<feature type="transmembrane region" description="Helical" evidence="5">
    <location>
        <begin position="355"/>
        <end position="378"/>
    </location>
</feature>
<keyword evidence="3 5" id="KW-1133">Transmembrane helix</keyword>
<feature type="transmembrane region" description="Helical" evidence="5">
    <location>
        <begin position="12"/>
        <end position="31"/>
    </location>
</feature>
<dbReference type="GO" id="GO:0009507">
    <property type="term" value="C:chloroplast"/>
    <property type="evidence" value="ECO:0007669"/>
    <property type="project" value="TreeGrafter"/>
</dbReference>
<keyword evidence="7" id="KW-0413">Isomerase</keyword>
<feature type="transmembrane region" description="Helical" evidence="5">
    <location>
        <begin position="270"/>
        <end position="293"/>
    </location>
</feature>
<proteinExistence type="predicted"/>
<keyword evidence="8" id="KW-1185">Reference proteome</keyword>
<gene>
    <name evidence="7" type="ORF">A3770_12p65740</name>
</gene>
<sequence length="436" mass="48338">MFEWSEESPRSWFAFFSLLAVVFAGLYVAWIDPDSGMGTPFVDAVESISSNHELVMMILLVIFGVAHSGLAALRPAGEKLVGERAYRVGFALVSLPLALTTVMYFINHRYSGIPLYDLRDVPGVHETVWLLSFASFFFLYPSTFNILEVAAVDVPKVHLWETGVIRITRHPQVLLLYSVILEPFRDRMNDRMKRMQFQQWHGDELTGGLSEAELKELADVSASFDIRPRRRLQYLATFMALLGLVFSIVGESKVYSEADHLKFCDGKIDSSGAGTWAVVALLLIVAAFTMVISGPNECCNAVFCMRYGLKTFNAGLWLMLGWVFFAFGVCCLYFGAVRELNHDCPKEIENTYEVIVEGFIVAGGVMGFLGTCFACFYYGDSMTLAGLQAEKGLLVAKQKMISGNGQPGSAMRTQADEENGTFGGAAMVPMEETNRT</sequence>